<dbReference type="Proteomes" id="UP000800096">
    <property type="component" value="Unassembled WGS sequence"/>
</dbReference>
<sequence>MDVNVGIKRVDSVYLDSIEDVSIRLLQISRQDNGDFIGTLQTFPLASAPHFYTASYVWGDTSDSGISIHLDTGSLPVLRSLVPFLQMITNHHDFNAKNWWWIDSLCINLTDGNEREHQVRIMAEIYGRSRRAIIWLGEEKEMGSDCEGAIEFLHTLASLQVAFNGDDHAMRKSLKDPKFVSSCLAVTNLLYRPWWTRVWTLQEFVLPKEAKLYCGTSSISRGKFKSAIYSIFLCSTISNDFEHELVPRDAFTGAFNRRRIHQLHTKPESKGIGLIAIMAYLGNHAATDSRDRIFSVLGLVTSRDRRLVGSPEYTTSTQMHFAKLVRLYWHVHGNLDIICFVHLFSRYSGPKDPGADEAVPWWAPDWRATIDYASPVPLMVSQSSNEHIGNFRPLRSETWKAKYDAPGSQLRKKSNVVFSDNVKELWCDGVVLDTIHSLGGLDVRELRCQSFVCAEEGHVMLQSGADQNQAPRATMLPMDWLEPIALSLVLDRQDKYLCFHAPQHYITDFLYLCHACIVNDPVDWSFSTWFEHNRHLRFGDQTLESLVRAVPLDTPISPPPLRRPVSYPIRQADDGYSDRQDTFLTRFHDTVRKKARRLTVTDQGLIGATPCRARKGDVVAVLFGCSIPLALRVRGEREAWQVIGEAYVHGFMNGEVANLLKRGKKTTKRFRLV</sequence>
<dbReference type="AlphaFoldDB" id="A0A6A5QQB0"/>
<proteinExistence type="predicted"/>
<keyword evidence="3" id="KW-1185">Reference proteome</keyword>
<dbReference type="PANTHER" id="PTHR24148">
    <property type="entry name" value="ANKYRIN REPEAT DOMAIN-CONTAINING PROTEIN 39 HOMOLOG-RELATED"/>
    <property type="match status" value="1"/>
</dbReference>
<name>A0A6A5QQB0_AMPQU</name>
<dbReference type="PANTHER" id="PTHR24148:SF64">
    <property type="entry name" value="HETEROKARYON INCOMPATIBILITY DOMAIN-CONTAINING PROTEIN"/>
    <property type="match status" value="1"/>
</dbReference>
<dbReference type="Pfam" id="PF26639">
    <property type="entry name" value="Het-6_barrel"/>
    <property type="match status" value="1"/>
</dbReference>
<evidence type="ECO:0000313" key="2">
    <source>
        <dbReference type="EMBL" id="KAF1916734.1"/>
    </source>
</evidence>
<reference evidence="2" key="1">
    <citation type="journal article" date="2020" name="Stud. Mycol.">
        <title>101 Dothideomycetes genomes: a test case for predicting lifestyles and emergence of pathogens.</title>
        <authorList>
            <person name="Haridas S."/>
            <person name="Albert R."/>
            <person name="Binder M."/>
            <person name="Bloem J."/>
            <person name="Labutti K."/>
            <person name="Salamov A."/>
            <person name="Andreopoulos B."/>
            <person name="Baker S."/>
            <person name="Barry K."/>
            <person name="Bills G."/>
            <person name="Bluhm B."/>
            <person name="Cannon C."/>
            <person name="Castanera R."/>
            <person name="Culley D."/>
            <person name="Daum C."/>
            <person name="Ezra D."/>
            <person name="Gonzalez J."/>
            <person name="Henrissat B."/>
            <person name="Kuo A."/>
            <person name="Liang C."/>
            <person name="Lipzen A."/>
            <person name="Lutzoni F."/>
            <person name="Magnuson J."/>
            <person name="Mondo S."/>
            <person name="Nolan M."/>
            <person name="Ohm R."/>
            <person name="Pangilinan J."/>
            <person name="Park H.-J."/>
            <person name="Ramirez L."/>
            <person name="Alfaro M."/>
            <person name="Sun H."/>
            <person name="Tritt A."/>
            <person name="Yoshinaga Y."/>
            <person name="Zwiers L.-H."/>
            <person name="Turgeon B."/>
            <person name="Goodwin S."/>
            <person name="Spatafora J."/>
            <person name="Crous P."/>
            <person name="Grigoriev I."/>
        </authorList>
    </citation>
    <scope>NUCLEOTIDE SEQUENCE</scope>
    <source>
        <strain evidence="2">HMLAC05119</strain>
    </source>
</reference>
<dbReference type="OrthoDB" id="2504919at2759"/>
<gene>
    <name evidence="2" type="ORF">BDU57DRAFT_242209</name>
</gene>
<protein>
    <submittedName>
        <fullName evidence="2">Heterokaryon incompatibility protein-domain-containing protein</fullName>
    </submittedName>
</protein>
<dbReference type="InterPro" id="IPR052895">
    <property type="entry name" value="HetReg/Transcr_Mod"/>
</dbReference>
<feature type="domain" description="Heterokaryon incompatibility" evidence="1">
    <location>
        <begin position="53"/>
        <end position="203"/>
    </location>
</feature>
<accession>A0A6A5QQB0</accession>
<organism evidence="2 3">
    <name type="scientific">Ampelomyces quisqualis</name>
    <name type="common">Powdery mildew agent</name>
    <dbReference type="NCBI Taxonomy" id="50730"/>
    <lineage>
        <taxon>Eukaryota</taxon>
        <taxon>Fungi</taxon>
        <taxon>Dikarya</taxon>
        <taxon>Ascomycota</taxon>
        <taxon>Pezizomycotina</taxon>
        <taxon>Dothideomycetes</taxon>
        <taxon>Pleosporomycetidae</taxon>
        <taxon>Pleosporales</taxon>
        <taxon>Pleosporineae</taxon>
        <taxon>Phaeosphaeriaceae</taxon>
        <taxon>Ampelomyces</taxon>
    </lineage>
</organism>
<dbReference type="EMBL" id="ML979135">
    <property type="protein sequence ID" value="KAF1916734.1"/>
    <property type="molecule type" value="Genomic_DNA"/>
</dbReference>
<evidence type="ECO:0000259" key="1">
    <source>
        <dbReference type="Pfam" id="PF06985"/>
    </source>
</evidence>
<evidence type="ECO:0000313" key="3">
    <source>
        <dbReference type="Proteomes" id="UP000800096"/>
    </source>
</evidence>
<dbReference type="Pfam" id="PF06985">
    <property type="entry name" value="HET"/>
    <property type="match status" value="1"/>
</dbReference>
<dbReference type="InterPro" id="IPR010730">
    <property type="entry name" value="HET"/>
</dbReference>